<keyword evidence="3" id="KW-1185">Reference proteome</keyword>
<dbReference type="EMBL" id="RSDW01000001">
    <property type="protein sequence ID" value="RSL17695.1"/>
    <property type="molecule type" value="Genomic_DNA"/>
</dbReference>
<evidence type="ECO:0000313" key="2">
    <source>
        <dbReference type="EMBL" id="RSL17695.1"/>
    </source>
</evidence>
<evidence type="ECO:0000256" key="1">
    <source>
        <dbReference type="SAM" id="SignalP"/>
    </source>
</evidence>
<name>A0A3R9PTR4_9BACT</name>
<feature type="chain" id="PRO_5018601454" evidence="1">
    <location>
        <begin position="25"/>
        <end position="462"/>
    </location>
</feature>
<dbReference type="InterPro" id="IPR005077">
    <property type="entry name" value="Peptidase_C11"/>
</dbReference>
<dbReference type="Pfam" id="PF03415">
    <property type="entry name" value="Peptidase_C11"/>
    <property type="match status" value="2"/>
</dbReference>
<dbReference type="PANTHER" id="PTHR37835">
    <property type="entry name" value="ALPHA-CLOSTRIPAIN"/>
    <property type="match status" value="1"/>
</dbReference>
<reference evidence="2 3" key="1">
    <citation type="submission" date="2018-12" db="EMBL/GenBank/DDBJ databases">
        <title>Sequencing of bacterial isolates from soil warming experiment in Harvard Forest, Massachusetts, USA.</title>
        <authorList>
            <person name="Deangelis K."/>
        </authorList>
    </citation>
    <scope>NUCLEOTIDE SEQUENCE [LARGE SCALE GENOMIC DNA]</scope>
    <source>
        <strain evidence="2 3">EB153</strain>
    </source>
</reference>
<proteinExistence type="predicted"/>
<comment type="caution">
    <text evidence="2">The sequence shown here is derived from an EMBL/GenBank/DDBJ whole genome shotgun (WGS) entry which is preliminary data.</text>
</comment>
<dbReference type="Proteomes" id="UP000269669">
    <property type="component" value="Unassembled WGS sequence"/>
</dbReference>
<evidence type="ECO:0000313" key="3">
    <source>
        <dbReference type="Proteomes" id="UP000269669"/>
    </source>
</evidence>
<gene>
    <name evidence="2" type="ORF">EDE15_3233</name>
</gene>
<accession>A0A3R9PTR4</accession>
<keyword evidence="1" id="KW-0732">Signal</keyword>
<protein>
    <submittedName>
        <fullName evidence="2">Cysteine peptidase C11 family protein</fullName>
    </submittedName>
</protein>
<dbReference type="AlphaFoldDB" id="A0A3R9PTR4"/>
<dbReference type="Gene3D" id="3.40.50.11970">
    <property type="match status" value="1"/>
</dbReference>
<sequence>MKRPQIRKKLSILAILWVTGTAMAVPTADWTIMVYMNAKNTLECDALENFAQLATLGSTSTVPVVAELGRPKLIMDGGKLRSRNRCGDKEPWDGVLRFFVTKNQQPLPRNAVQMLGAADMGSAETLRKFVDWAKTNYPAKHYLLVIWNHGQGWRFQTSPNQAVNANFSRDRIPALLTEESNKAGTKARPLPPVGGFRSVSFDGDTKHFLYNRDIQDSLGSLLGARKLDVIGFDACLMAMIESGYAFRSLATVLVASEELEPDRGWDYGDILRQVQDHAGALDARGMGELLVESYKRVYRDRLKTTLSAIKLDNVDGFADAISRLAVELVKDLALERQQIANARVACRNYGENQNLTNSIDVRQFATKLLEVTKNGEVLRAAKEVTDLLDAQSLVYSHYASKRSQGDYGSFGISIYFPASKHDFDEDADKDGYLRSNSNHAVEFVQKNEWSRFLDRYLKLSGN</sequence>
<dbReference type="RefSeq" id="WP_185827196.1">
    <property type="nucleotide sequence ID" value="NZ_RSDW01000001.1"/>
</dbReference>
<dbReference type="PANTHER" id="PTHR37835:SF1">
    <property type="entry name" value="ALPHA-CLOSTRIPAIN"/>
    <property type="match status" value="1"/>
</dbReference>
<organism evidence="2 3">
    <name type="scientific">Edaphobacter aggregans</name>
    <dbReference type="NCBI Taxonomy" id="570835"/>
    <lineage>
        <taxon>Bacteria</taxon>
        <taxon>Pseudomonadati</taxon>
        <taxon>Acidobacteriota</taxon>
        <taxon>Terriglobia</taxon>
        <taxon>Terriglobales</taxon>
        <taxon>Acidobacteriaceae</taxon>
        <taxon>Edaphobacter</taxon>
    </lineage>
</organism>
<feature type="signal peptide" evidence="1">
    <location>
        <begin position="1"/>
        <end position="24"/>
    </location>
</feature>